<organism evidence="1 2">
    <name type="scientific">Phasianus colchicus</name>
    <name type="common">Common pheasant</name>
    <dbReference type="NCBI Taxonomy" id="9054"/>
    <lineage>
        <taxon>Eukaryota</taxon>
        <taxon>Metazoa</taxon>
        <taxon>Chordata</taxon>
        <taxon>Craniata</taxon>
        <taxon>Vertebrata</taxon>
        <taxon>Euteleostomi</taxon>
        <taxon>Archelosauria</taxon>
        <taxon>Archosauria</taxon>
        <taxon>Dinosauria</taxon>
        <taxon>Saurischia</taxon>
        <taxon>Theropoda</taxon>
        <taxon>Coelurosauria</taxon>
        <taxon>Aves</taxon>
        <taxon>Neognathae</taxon>
        <taxon>Galloanserae</taxon>
        <taxon>Galliformes</taxon>
        <taxon>Phasianidae</taxon>
        <taxon>Phasianinae</taxon>
        <taxon>Phasianus</taxon>
    </lineage>
</organism>
<protein>
    <submittedName>
        <fullName evidence="1">Uncharacterized protein</fullName>
    </submittedName>
</protein>
<dbReference type="PANTHER" id="PTHR37455:SF1">
    <property type="entry name" value="SIMILAR TO 1190005I06RIK PROTEIN"/>
    <property type="match status" value="1"/>
</dbReference>
<dbReference type="InterPro" id="IPR027864">
    <property type="entry name" value="DUF4597"/>
</dbReference>
<dbReference type="AlphaFoldDB" id="A0A669QV45"/>
<dbReference type="Proteomes" id="UP000472261">
    <property type="component" value="Unplaced"/>
</dbReference>
<name>A0A669QV45_PHACC</name>
<reference evidence="1" key="1">
    <citation type="submission" date="2025-08" db="UniProtKB">
        <authorList>
            <consortium name="Ensembl"/>
        </authorList>
    </citation>
    <scope>IDENTIFICATION</scope>
</reference>
<evidence type="ECO:0000313" key="2">
    <source>
        <dbReference type="Proteomes" id="UP000472261"/>
    </source>
</evidence>
<keyword evidence="2" id="KW-1185">Reference proteome</keyword>
<evidence type="ECO:0000313" key="1">
    <source>
        <dbReference type="Ensembl" id="ENSPCLP00000024537.1"/>
    </source>
</evidence>
<reference evidence="1" key="2">
    <citation type="submission" date="2025-09" db="UniProtKB">
        <authorList>
            <consortium name="Ensembl"/>
        </authorList>
    </citation>
    <scope>IDENTIFICATION</scope>
</reference>
<accession>A0A669QV45</accession>
<dbReference type="Pfam" id="PF15366">
    <property type="entry name" value="DUF4597"/>
    <property type="match status" value="1"/>
</dbReference>
<dbReference type="PANTHER" id="PTHR37455">
    <property type="entry name" value="GENE, 27021-RELATED"/>
    <property type="match status" value="1"/>
</dbReference>
<proteinExistence type="predicted"/>
<sequence length="91" mass="10404">MDLYTWEHIRFSHVPKDNLGWLKMCVSSGNGSTGTPEPDGKHLHVPSIIVTPPTPTGTMLWVDGWMGGWLDKWKSGRMDGQMEAWMYKWDV</sequence>
<dbReference type="Ensembl" id="ENSPCLT00000034068.1">
    <property type="protein sequence ID" value="ENSPCLP00000024537.1"/>
    <property type="gene ID" value="ENSPCLG00000021652.1"/>
</dbReference>